<evidence type="ECO:0000256" key="1">
    <source>
        <dbReference type="ARBA" id="ARBA00001917"/>
    </source>
</evidence>
<dbReference type="RefSeq" id="WP_377002990.1">
    <property type="nucleotide sequence ID" value="NZ_JBHSLD010000014.1"/>
</dbReference>
<dbReference type="SUPFAM" id="SSF51971">
    <property type="entry name" value="Nucleotide-binding domain"/>
    <property type="match status" value="1"/>
</dbReference>
<dbReference type="Pfam" id="PF07992">
    <property type="entry name" value="Pyr_redox_2"/>
    <property type="match status" value="1"/>
</dbReference>
<dbReference type="CDD" id="cd02803">
    <property type="entry name" value="OYE_like_FMN_family"/>
    <property type="match status" value="1"/>
</dbReference>
<evidence type="ECO:0000256" key="4">
    <source>
        <dbReference type="ARBA" id="ARBA00022630"/>
    </source>
</evidence>
<dbReference type="InterPro" id="IPR013785">
    <property type="entry name" value="Aldolase_TIM"/>
</dbReference>
<protein>
    <submittedName>
        <fullName evidence="12">FAD-dependent oxidoreductase</fullName>
    </submittedName>
</protein>
<dbReference type="Gene3D" id="3.40.50.720">
    <property type="entry name" value="NAD(P)-binding Rossmann-like Domain"/>
    <property type="match status" value="1"/>
</dbReference>
<evidence type="ECO:0000256" key="5">
    <source>
        <dbReference type="ARBA" id="ARBA00022643"/>
    </source>
</evidence>
<comment type="similarity">
    <text evidence="3">In the N-terminal section; belongs to the NADH:flavin oxidoreductase/NADH oxidase family.</text>
</comment>
<keyword evidence="13" id="KW-1185">Reference proteome</keyword>
<comment type="cofactor">
    <cofactor evidence="2">
        <name>[4Fe-4S] cluster</name>
        <dbReference type="ChEBI" id="CHEBI:49883"/>
    </cofactor>
</comment>
<dbReference type="PANTHER" id="PTHR42917:SF2">
    <property type="entry name" value="2,4-DIENOYL-COA REDUCTASE [(2E)-ENOYL-COA-PRODUCING]"/>
    <property type="match status" value="1"/>
</dbReference>
<keyword evidence="5" id="KW-0288">FMN</keyword>
<keyword evidence="7" id="KW-0560">Oxidoreductase</keyword>
<evidence type="ECO:0000256" key="9">
    <source>
        <dbReference type="ARBA" id="ARBA00023014"/>
    </source>
</evidence>
<evidence type="ECO:0000259" key="10">
    <source>
        <dbReference type="Pfam" id="PF00724"/>
    </source>
</evidence>
<sequence>MAAGGARVVSGLSGRAAGRPLTLRGVLLRNRVVAAPMERNYCDLAGRATQRYVDYLGARAAGGAALVFTESSYVSQVSKARPHQMGMHDDAVVPALRAVADAVHAGGALLGVELNHAGRVVPSTVSQQVPVAPSAVACREIGGELPHALSEAEVQDVVHDFAEAARRAVRGGADVISVHGAHGYLIGQFLSPRSNLRTDRYGQPTAFLTDVVRAVRGAVGEKVPVFLRLSAFEGLPGGLDVEASLALVDQIPLDAVDVLDLSAGTYGAGHWITPSGEVAEGYLADIAARYRRRSGLPVSVAGRVVSPDVAERLLDCGAVDLVASARALHADPAWARHVVEGTQPRPCIACNQGCADVIFTGRPLWCAANPGTGREGRARPVVVRDRPPTVAVVGGGPAGLQAAHVLASGGARVVLHERSAVLGGQHALASRLRAKPQFGRLLTWFTAELARLHVEVRLASEPDPGEVLHAVDGVVLALGAEDYLPQVPGVDHPRVVGIRRWLQERSAEVEHVAVWGADRAAVYVADDLASRGVEVTLIARADGLATDAGARERLHAVERLHASAAVRLHLGAVLTEVLPATLRLSTADGVSEVAAAGPVLVSQGAIPAEGWQPWSTSDGTPVERAVGPDLATFDAALRYGQSAAERLLLTLSGATTRATTPAISERALQAAP</sequence>
<keyword evidence="9" id="KW-0411">Iron-sulfur</keyword>
<evidence type="ECO:0000256" key="3">
    <source>
        <dbReference type="ARBA" id="ARBA00011048"/>
    </source>
</evidence>
<dbReference type="EMBL" id="JBHSLD010000014">
    <property type="protein sequence ID" value="MFC5382100.1"/>
    <property type="molecule type" value="Genomic_DNA"/>
</dbReference>
<evidence type="ECO:0000256" key="2">
    <source>
        <dbReference type="ARBA" id="ARBA00001966"/>
    </source>
</evidence>
<dbReference type="InterPro" id="IPR051793">
    <property type="entry name" value="NADH:flavin_oxidoreductase"/>
</dbReference>
<evidence type="ECO:0000256" key="7">
    <source>
        <dbReference type="ARBA" id="ARBA00023002"/>
    </source>
</evidence>
<keyword evidence="6" id="KW-0479">Metal-binding</keyword>
<evidence type="ECO:0000313" key="13">
    <source>
        <dbReference type="Proteomes" id="UP001596122"/>
    </source>
</evidence>
<reference evidence="13" key="1">
    <citation type="journal article" date="2019" name="Int. J. Syst. Evol. Microbiol.">
        <title>The Global Catalogue of Microorganisms (GCM) 10K type strain sequencing project: providing services to taxonomists for standard genome sequencing and annotation.</title>
        <authorList>
            <consortium name="The Broad Institute Genomics Platform"/>
            <consortium name="The Broad Institute Genome Sequencing Center for Infectious Disease"/>
            <person name="Wu L."/>
            <person name="Ma J."/>
        </authorList>
    </citation>
    <scope>NUCLEOTIDE SEQUENCE [LARGE SCALE GENOMIC DNA]</scope>
    <source>
        <strain evidence="13">CCUG 43114</strain>
    </source>
</reference>
<dbReference type="Gene3D" id="3.50.50.60">
    <property type="entry name" value="FAD/NAD(P)-binding domain"/>
    <property type="match status" value="1"/>
</dbReference>
<keyword evidence="4" id="KW-0285">Flavoprotein</keyword>
<feature type="domain" description="NADH:flavin oxidoreductase/NADH oxidase N-terminal" evidence="10">
    <location>
        <begin position="20"/>
        <end position="341"/>
    </location>
</feature>
<evidence type="ECO:0000259" key="11">
    <source>
        <dbReference type="Pfam" id="PF07992"/>
    </source>
</evidence>
<accession>A0ABW0GQV4</accession>
<dbReference type="Gene3D" id="3.20.20.70">
    <property type="entry name" value="Aldolase class I"/>
    <property type="match status" value="1"/>
</dbReference>
<evidence type="ECO:0000256" key="6">
    <source>
        <dbReference type="ARBA" id="ARBA00022723"/>
    </source>
</evidence>
<dbReference type="InterPro" id="IPR036188">
    <property type="entry name" value="FAD/NAD-bd_sf"/>
</dbReference>
<evidence type="ECO:0000256" key="8">
    <source>
        <dbReference type="ARBA" id="ARBA00023004"/>
    </source>
</evidence>
<dbReference type="PANTHER" id="PTHR42917">
    <property type="entry name" value="2,4-DIENOYL-COA REDUCTASE"/>
    <property type="match status" value="1"/>
</dbReference>
<proteinExistence type="inferred from homology"/>
<feature type="domain" description="FAD/NAD(P)-binding" evidence="11">
    <location>
        <begin position="389"/>
        <end position="609"/>
    </location>
</feature>
<dbReference type="InterPro" id="IPR023753">
    <property type="entry name" value="FAD/NAD-binding_dom"/>
</dbReference>
<evidence type="ECO:0000313" key="12">
    <source>
        <dbReference type="EMBL" id="MFC5382100.1"/>
    </source>
</evidence>
<organism evidence="12 13">
    <name type="scientific">Aquipuribacter nitratireducens</name>
    <dbReference type="NCBI Taxonomy" id="650104"/>
    <lineage>
        <taxon>Bacteria</taxon>
        <taxon>Bacillati</taxon>
        <taxon>Actinomycetota</taxon>
        <taxon>Actinomycetes</taxon>
        <taxon>Micrococcales</taxon>
        <taxon>Intrasporangiaceae</taxon>
        <taxon>Aquipuribacter</taxon>
    </lineage>
</organism>
<dbReference type="Proteomes" id="UP001596122">
    <property type="component" value="Unassembled WGS sequence"/>
</dbReference>
<comment type="caution">
    <text evidence="12">The sequence shown here is derived from an EMBL/GenBank/DDBJ whole genome shotgun (WGS) entry which is preliminary data.</text>
</comment>
<comment type="cofactor">
    <cofactor evidence="1">
        <name>FMN</name>
        <dbReference type="ChEBI" id="CHEBI:58210"/>
    </cofactor>
</comment>
<dbReference type="PRINTS" id="PR00419">
    <property type="entry name" value="ADXRDTASE"/>
</dbReference>
<gene>
    <name evidence="12" type="ORF">ACFPJ6_15120</name>
</gene>
<dbReference type="Pfam" id="PF00724">
    <property type="entry name" value="Oxidored_FMN"/>
    <property type="match status" value="1"/>
</dbReference>
<dbReference type="SUPFAM" id="SSF51905">
    <property type="entry name" value="FAD/NAD(P)-binding domain"/>
    <property type="match status" value="1"/>
</dbReference>
<dbReference type="SUPFAM" id="SSF51395">
    <property type="entry name" value="FMN-linked oxidoreductases"/>
    <property type="match status" value="1"/>
</dbReference>
<dbReference type="InterPro" id="IPR001155">
    <property type="entry name" value="OxRdtase_FMN_N"/>
</dbReference>
<name>A0ABW0GQV4_9MICO</name>
<keyword evidence="8" id="KW-0408">Iron</keyword>